<evidence type="ECO:0000313" key="4">
    <source>
        <dbReference type="Proteomes" id="UP000179797"/>
    </source>
</evidence>
<dbReference type="Gene3D" id="3.40.50.620">
    <property type="entry name" value="HUPs"/>
    <property type="match status" value="2"/>
</dbReference>
<feature type="domain" description="UspA" evidence="2">
    <location>
        <begin position="148"/>
        <end position="291"/>
    </location>
</feature>
<dbReference type="RefSeq" id="WP_044221639.1">
    <property type="nucleotide sequence ID" value="NZ_JRYR02000001.1"/>
</dbReference>
<dbReference type="PANTHER" id="PTHR46268:SF6">
    <property type="entry name" value="UNIVERSAL STRESS PROTEIN UP12"/>
    <property type="match status" value="1"/>
</dbReference>
<dbReference type="Pfam" id="PF00582">
    <property type="entry name" value="Usp"/>
    <property type="match status" value="1"/>
</dbReference>
<dbReference type="CDD" id="cd00293">
    <property type="entry name" value="USP-like"/>
    <property type="match status" value="1"/>
</dbReference>
<name>A0A1S1YZM7_FLAPC</name>
<dbReference type="PRINTS" id="PR01438">
    <property type="entry name" value="UNVRSLSTRESS"/>
</dbReference>
<dbReference type="EMBL" id="JRYR02000001">
    <property type="protein sequence ID" value="OHX66466.1"/>
    <property type="molecule type" value="Genomic_DNA"/>
</dbReference>
<dbReference type="STRING" id="915059.NH26_08910"/>
<organism evidence="3 4">
    <name type="scientific">Flammeovirga pacifica</name>
    <dbReference type="NCBI Taxonomy" id="915059"/>
    <lineage>
        <taxon>Bacteria</taxon>
        <taxon>Pseudomonadati</taxon>
        <taxon>Bacteroidota</taxon>
        <taxon>Cytophagia</taxon>
        <taxon>Cytophagales</taxon>
        <taxon>Flammeovirgaceae</taxon>
        <taxon>Flammeovirga</taxon>
    </lineage>
</organism>
<dbReference type="AlphaFoldDB" id="A0A1S1YZM7"/>
<dbReference type="InterPro" id="IPR006016">
    <property type="entry name" value="UspA"/>
</dbReference>
<dbReference type="Proteomes" id="UP000179797">
    <property type="component" value="Unassembled WGS sequence"/>
</dbReference>
<evidence type="ECO:0000256" key="1">
    <source>
        <dbReference type="ARBA" id="ARBA00008791"/>
    </source>
</evidence>
<gene>
    <name evidence="3" type="ORF">NH26_08910</name>
</gene>
<protein>
    <recommendedName>
        <fullName evidence="2">UspA domain-containing protein</fullName>
    </recommendedName>
</protein>
<comment type="caution">
    <text evidence="3">The sequence shown here is derived from an EMBL/GenBank/DDBJ whole genome shotgun (WGS) entry which is preliminary data.</text>
</comment>
<evidence type="ECO:0000313" key="3">
    <source>
        <dbReference type="EMBL" id="OHX66466.1"/>
    </source>
</evidence>
<keyword evidence="4" id="KW-1185">Reference proteome</keyword>
<proteinExistence type="inferred from homology"/>
<accession>A0A1S1YZM7</accession>
<comment type="similarity">
    <text evidence="1">Belongs to the universal stress protein A family.</text>
</comment>
<reference evidence="3 4" key="1">
    <citation type="journal article" date="2012" name="Int. J. Syst. Evol. Microbiol.">
        <title>Flammeovirga pacifica sp. nov., isolated from deep-sea sediment.</title>
        <authorList>
            <person name="Xu H."/>
            <person name="Fu Y."/>
            <person name="Yang N."/>
            <person name="Ding Z."/>
            <person name="Lai Q."/>
            <person name="Zeng R."/>
        </authorList>
    </citation>
    <scope>NUCLEOTIDE SEQUENCE [LARGE SCALE GENOMIC DNA]</scope>
    <source>
        <strain evidence="4">DSM 24597 / LMG 26175 / WPAGA1</strain>
    </source>
</reference>
<evidence type="ECO:0000259" key="2">
    <source>
        <dbReference type="Pfam" id="PF00582"/>
    </source>
</evidence>
<dbReference type="InterPro" id="IPR014729">
    <property type="entry name" value="Rossmann-like_a/b/a_fold"/>
</dbReference>
<dbReference type="SUPFAM" id="SSF52402">
    <property type="entry name" value="Adenine nucleotide alpha hydrolases-like"/>
    <property type="match status" value="2"/>
</dbReference>
<dbReference type="PANTHER" id="PTHR46268">
    <property type="entry name" value="STRESS RESPONSE PROTEIN NHAX"/>
    <property type="match status" value="1"/>
</dbReference>
<dbReference type="InterPro" id="IPR006015">
    <property type="entry name" value="Universal_stress_UspA"/>
</dbReference>
<sequence>MDKTQTALLPLDLTYIDDAIISYSLKASPLSQVKKIILMHVLKDNTEKDEVEYKGKLLSRHDMAEAKMRDLVEKHKDLNDRNIVFEIHVSASNDPTSKILKYSKKKKVELIIAGKKNIAEGSGTIARLLTRYAFCTVLTVSENPQVPIKKAIIPIDFSEMSKRAMSEGIDVAKKNNMELVILHVYALPTGYTASGKTPQEYASVLQLHAEKRCKNFLKQFDLDGVKYKERLHFDLYGNNEAKIISNISLVEDADLIVMGSRGRSALAATFIGSTTESLMKQHNTTVSTLVVKDRVRNLGLFGALLEM</sequence>
<dbReference type="OrthoDB" id="1522996at2"/>